<name>A0A409Y8W6_9AGAR</name>
<dbReference type="EMBL" id="NHTK01001358">
    <property type="protein sequence ID" value="PPQ99419.1"/>
    <property type="molecule type" value="Genomic_DNA"/>
</dbReference>
<evidence type="ECO:0008006" key="5">
    <source>
        <dbReference type="Google" id="ProtNLM"/>
    </source>
</evidence>
<evidence type="ECO:0000313" key="4">
    <source>
        <dbReference type="Proteomes" id="UP000284842"/>
    </source>
</evidence>
<feature type="region of interest" description="Disordered" evidence="1">
    <location>
        <begin position="300"/>
        <end position="335"/>
    </location>
</feature>
<dbReference type="AlphaFoldDB" id="A0A409Y8W6"/>
<dbReference type="InParanoid" id="A0A409Y8W6"/>
<dbReference type="InterPro" id="IPR051091">
    <property type="entry name" value="O-Glucosyltr/Glycosyltrsf_90"/>
</dbReference>
<feature type="region of interest" description="Disordered" evidence="1">
    <location>
        <begin position="116"/>
        <end position="138"/>
    </location>
</feature>
<accession>A0A409Y8W6</accession>
<gene>
    <name evidence="3" type="ORF">CVT24_005406</name>
</gene>
<dbReference type="OrthoDB" id="3043088at2759"/>
<keyword evidence="4" id="KW-1185">Reference proteome</keyword>
<feature type="region of interest" description="Disordered" evidence="1">
    <location>
        <begin position="541"/>
        <end position="562"/>
    </location>
</feature>
<sequence>MLWPTDSLYASRRRRIILHPTRTREPRPLRLSRRASVTLILFLITVIILLSRTLGNIARDLHRDQQLGLERNHQTPTYAELERDARDARDIRRKMLLLRKRIDDLGIGIWTEDGGSTGYDYPERTQGERSEREPKQGNHLHYPVDEEMQLETDHADINGVLDTHIYRHDGLLEVNPDGPHPIYELTRRSEKQWAEKHRRASKTLKQAVQEYRRRYGRLPPTGFDMWWDYVQKNRVLLPDEYDQIHEDLAPFWGVDPRDLQATQREQEAQIDTFTIGKKSWIAPISLLNFSFSGEGGLMSDHVDAVQSPQDPDGRLRPQRPYITKRSDLPKSLSASPRAHTYNQHLNGAFNIFDMLADVQDHIPPFRAVFSPHDNPSLLRDWKNREEALKAAQMGKGMLLGLDVYLVTSAAILMSYYPSLVVDIRPIEHSPANLLGWRAACAPDSPARRQRDPILWDNPSPFSTIPLPQSSLDNPKKTFIHLHDATTDPCMHPSHLLLHGQFISHRKGPVPERRGGGFIPMFSYSPTRLHNDITVAVGEGSQYSSPFPEHRTEEDEGGFGMDNDREEEKARLDIDALLEMTQSELEHALDLDTDARLLWRGSNTGMWHAARRGWERSQRSRLVFWAGGGEGAALWGSDDDAERDVDAGFGGQVDLRTARAFGAGLGETLALIVPPSNVYSTATSSKSKNKDDAACSVANSTVKRRPVGPLAQVKKSRLAPGMLDIAFTASNSEDGGVGPLNCAKTTCETLRKVFEWRRRMEMKEASKYRFVMDVDGNGWSSRLRKLLVGPSLSSQRSLLPYGPVEERSNLTMRHGERWDRHFKRRRLDDSPSSLVFKSTIYKEWWFDRSQAWVHYVPVQVGLHDLWDVLIFFRGKLGEEVET</sequence>
<dbReference type="PANTHER" id="PTHR12203">
    <property type="entry name" value="KDEL LYS-ASP-GLU-LEU CONTAINING - RELATED"/>
    <property type="match status" value="1"/>
</dbReference>
<keyword evidence="2" id="KW-0472">Membrane</keyword>
<proteinExistence type="predicted"/>
<comment type="caution">
    <text evidence="3">The sequence shown here is derived from an EMBL/GenBank/DDBJ whole genome shotgun (WGS) entry which is preliminary data.</text>
</comment>
<evidence type="ECO:0000313" key="3">
    <source>
        <dbReference type="EMBL" id="PPQ99419.1"/>
    </source>
</evidence>
<organism evidence="3 4">
    <name type="scientific">Panaeolus cyanescens</name>
    <dbReference type="NCBI Taxonomy" id="181874"/>
    <lineage>
        <taxon>Eukaryota</taxon>
        <taxon>Fungi</taxon>
        <taxon>Dikarya</taxon>
        <taxon>Basidiomycota</taxon>
        <taxon>Agaricomycotina</taxon>
        <taxon>Agaricomycetes</taxon>
        <taxon>Agaricomycetidae</taxon>
        <taxon>Agaricales</taxon>
        <taxon>Agaricineae</taxon>
        <taxon>Galeropsidaceae</taxon>
        <taxon>Panaeolus</taxon>
    </lineage>
</organism>
<evidence type="ECO:0000256" key="1">
    <source>
        <dbReference type="SAM" id="MobiDB-lite"/>
    </source>
</evidence>
<evidence type="ECO:0000256" key="2">
    <source>
        <dbReference type="SAM" id="Phobius"/>
    </source>
</evidence>
<keyword evidence="2" id="KW-0812">Transmembrane</keyword>
<protein>
    <recommendedName>
        <fullName evidence="5">Glycosyl transferase CAP10 domain-containing protein</fullName>
    </recommendedName>
</protein>
<feature type="compositionally biased region" description="Basic and acidic residues" evidence="1">
    <location>
        <begin position="121"/>
        <end position="136"/>
    </location>
</feature>
<feature type="transmembrane region" description="Helical" evidence="2">
    <location>
        <begin position="35"/>
        <end position="55"/>
    </location>
</feature>
<keyword evidence="2" id="KW-1133">Transmembrane helix</keyword>
<dbReference type="Proteomes" id="UP000284842">
    <property type="component" value="Unassembled WGS sequence"/>
</dbReference>
<reference evidence="3 4" key="1">
    <citation type="journal article" date="2018" name="Evol. Lett.">
        <title>Horizontal gene cluster transfer increased hallucinogenic mushroom diversity.</title>
        <authorList>
            <person name="Reynolds H.T."/>
            <person name="Vijayakumar V."/>
            <person name="Gluck-Thaler E."/>
            <person name="Korotkin H.B."/>
            <person name="Matheny P.B."/>
            <person name="Slot J.C."/>
        </authorList>
    </citation>
    <scope>NUCLEOTIDE SEQUENCE [LARGE SCALE GENOMIC DNA]</scope>
    <source>
        <strain evidence="3 4">2629</strain>
    </source>
</reference>
<dbReference type="PANTHER" id="PTHR12203:SF35">
    <property type="entry name" value="PROTEIN O-GLUCOSYLTRANSFERASE 1"/>
    <property type="match status" value="1"/>
</dbReference>